<gene>
    <name evidence="1" type="ORF">M5I08_21985</name>
</gene>
<accession>A0ABY4QJI4</accession>
<protein>
    <recommendedName>
        <fullName evidence="3">Transposase</fullName>
    </recommendedName>
</protein>
<organism evidence="1 2">
    <name type="scientific">Candidatus Mycobacterium methanotrophicum</name>
    <dbReference type="NCBI Taxonomy" id="2943498"/>
    <lineage>
        <taxon>Bacteria</taxon>
        <taxon>Bacillati</taxon>
        <taxon>Actinomycetota</taxon>
        <taxon>Actinomycetes</taxon>
        <taxon>Mycobacteriales</taxon>
        <taxon>Mycobacteriaceae</taxon>
        <taxon>Mycobacterium</taxon>
    </lineage>
</organism>
<dbReference type="EMBL" id="CP097320">
    <property type="protein sequence ID" value="UQX10652.1"/>
    <property type="molecule type" value="Genomic_DNA"/>
</dbReference>
<sequence>MDSDPEFGAFADEAVASWGRPGGDYGYQELEAAIAVLYRSRLEFPPAWTECQRDEFIAEQASRDANDVGASFDDLIDTVTDRLCRDRYLDCGGRPLNEDISAEIAFARRDAIEDLRWRMIDETPDAIRRVDRELADEVTDGI</sequence>
<evidence type="ECO:0000313" key="2">
    <source>
        <dbReference type="Proteomes" id="UP001056610"/>
    </source>
</evidence>
<reference evidence="1" key="1">
    <citation type="submission" date="2022-05" db="EMBL/GenBank/DDBJ databases">
        <title>A methanotrophic Mycobacterium dominates a cave microbial ecosystem.</title>
        <authorList>
            <person name="Van Spanning R.J.M."/>
            <person name="Guan Q."/>
            <person name="Melkonian C."/>
            <person name="Gallant J."/>
            <person name="Polerecky L."/>
            <person name="Flot J.-F."/>
            <person name="Brandt B.W."/>
            <person name="Braster M."/>
            <person name="Iturbe Espinoza P."/>
            <person name="Aerts J."/>
            <person name="Meima-Franke M."/>
            <person name="Piersma S.R."/>
            <person name="Bunduc C."/>
            <person name="Ummels R."/>
            <person name="Pain A."/>
            <person name="Fleming E.J."/>
            <person name="van der Wel N."/>
            <person name="Gherman V.D."/>
            <person name="Sarbu S.M."/>
            <person name="Bodelier P.L.E."/>
            <person name="Bitter W."/>
        </authorList>
    </citation>
    <scope>NUCLEOTIDE SEQUENCE</scope>
    <source>
        <strain evidence="1">Sulfur Cave</strain>
    </source>
</reference>
<evidence type="ECO:0008006" key="3">
    <source>
        <dbReference type="Google" id="ProtNLM"/>
    </source>
</evidence>
<name>A0ABY4QJI4_9MYCO</name>
<dbReference type="RefSeq" id="WP_219068825.1">
    <property type="nucleotide sequence ID" value="NZ_CAJUXY010000043.1"/>
</dbReference>
<proteinExistence type="predicted"/>
<dbReference type="Proteomes" id="UP001056610">
    <property type="component" value="Chromosome"/>
</dbReference>
<keyword evidence="2" id="KW-1185">Reference proteome</keyword>
<evidence type="ECO:0000313" key="1">
    <source>
        <dbReference type="EMBL" id="UQX10652.1"/>
    </source>
</evidence>